<reference evidence="2" key="1">
    <citation type="journal article" date="2023" name="Nat. Plants">
        <title>Single-cell RNA sequencing provides a high-resolution roadmap for understanding the multicellular compartmentation of specialized metabolism.</title>
        <authorList>
            <person name="Sun S."/>
            <person name="Shen X."/>
            <person name="Li Y."/>
            <person name="Li Y."/>
            <person name="Wang S."/>
            <person name="Li R."/>
            <person name="Zhang H."/>
            <person name="Shen G."/>
            <person name="Guo B."/>
            <person name="Wei J."/>
            <person name="Xu J."/>
            <person name="St-Pierre B."/>
            <person name="Chen S."/>
            <person name="Sun C."/>
        </authorList>
    </citation>
    <scope>NUCLEOTIDE SEQUENCE [LARGE SCALE GENOMIC DNA]</scope>
</reference>
<protein>
    <submittedName>
        <fullName evidence="1">Uncharacterized protein</fullName>
    </submittedName>
</protein>
<comment type="caution">
    <text evidence="1">The sequence shown here is derived from an EMBL/GenBank/DDBJ whole genome shotgun (WGS) entry which is preliminary data.</text>
</comment>
<accession>A0ACC0A163</accession>
<proteinExistence type="predicted"/>
<keyword evidence="2" id="KW-1185">Reference proteome</keyword>
<dbReference type="Proteomes" id="UP001060085">
    <property type="component" value="Linkage Group LG07"/>
</dbReference>
<sequence>MSSVLPMCFKLNPFPTFPNRVQQPLSDSVNSVLPSAFLKSSSLNRCSLTRDSHICFSFSPPGPISGNPFNYGPQEEARWLREEQRWMREEQRWLRQESRWNSEREALLREIQSLKLRIQELESQNSVQETSASETISNIAKLLQLQVLKEGELGKTINRIPESGSGTFPFVVEAAKKEEEVLVKEIVNVPERKDKQGKKRAILRMGSEGEDVRAMQEALQKLGFYSGEEDMEFSTFSDGTQSAVKTWQATLGAREDGIMTAELLERLYMEQKLGVPSLKVGKTPEGSKLTASDKSANGAAIAAVTDISEVKETVVTEDSVSEVEVSSQRVYLLGENRWEEPSRLAGRSKPQVRSVSDKTVAKCVSCRGEGRVLCLECDGTGEPNIEPQFLEWVEEGGETAKCPYCDGLGFVTCDACEGRKLAI</sequence>
<name>A0ACC0A163_CATRO</name>
<dbReference type="EMBL" id="CM044707">
    <property type="protein sequence ID" value="KAI5654270.1"/>
    <property type="molecule type" value="Genomic_DNA"/>
</dbReference>
<evidence type="ECO:0000313" key="1">
    <source>
        <dbReference type="EMBL" id="KAI5654270.1"/>
    </source>
</evidence>
<evidence type="ECO:0000313" key="2">
    <source>
        <dbReference type="Proteomes" id="UP001060085"/>
    </source>
</evidence>
<organism evidence="1 2">
    <name type="scientific">Catharanthus roseus</name>
    <name type="common">Madagascar periwinkle</name>
    <name type="synonym">Vinca rosea</name>
    <dbReference type="NCBI Taxonomy" id="4058"/>
    <lineage>
        <taxon>Eukaryota</taxon>
        <taxon>Viridiplantae</taxon>
        <taxon>Streptophyta</taxon>
        <taxon>Embryophyta</taxon>
        <taxon>Tracheophyta</taxon>
        <taxon>Spermatophyta</taxon>
        <taxon>Magnoliopsida</taxon>
        <taxon>eudicotyledons</taxon>
        <taxon>Gunneridae</taxon>
        <taxon>Pentapetalae</taxon>
        <taxon>asterids</taxon>
        <taxon>lamiids</taxon>
        <taxon>Gentianales</taxon>
        <taxon>Apocynaceae</taxon>
        <taxon>Rauvolfioideae</taxon>
        <taxon>Vinceae</taxon>
        <taxon>Catharanthinae</taxon>
        <taxon>Catharanthus</taxon>
    </lineage>
</organism>
<gene>
    <name evidence="1" type="ORF">M9H77_31457</name>
</gene>